<proteinExistence type="predicted"/>
<reference evidence="1" key="2">
    <citation type="submission" date="2020-09" db="EMBL/GenBank/DDBJ databases">
        <authorList>
            <person name="Sun Q."/>
            <person name="Zhou Y."/>
        </authorList>
    </citation>
    <scope>NUCLEOTIDE SEQUENCE</scope>
    <source>
        <strain evidence="1">CGMCC 1.12195</strain>
    </source>
</reference>
<gene>
    <name evidence="1" type="ORF">GCM10007415_34700</name>
</gene>
<dbReference type="Proteomes" id="UP000660862">
    <property type="component" value="Unassembled WGS sequence"/>
</dbReference>
<evidence type="ECO:0000313" key="1">
    <source>
        <dbReference type="EMBL" id="GGG96550.1"/>
    </source>
</evidence>
<name>A0A917HXV8_9SPHI</name>
<evidence type="ECO:0008006" key="3">
    <source>
        <dbReference type="Google" id="ProtNLM"/>
    </source>
</evidence>
<keyword evidence="2" id="KW-1185">Reference proteome</keyword>
<sequence length="371" mass="42531">MEHALHPITLLNRNLNYPTMDKYRQTSQRIAEFANRLNPFETPDRLQQFSLFSANLTNFLPVLDYGCHLPLYRQAYINQQLSLLDERYFGSQLPVAINGWDDDVTERLRSHPGIICTFHAGSYRVINYLLAKNKLPFALLIAHRAFEQQGAKFKRLFRLLGNNHGLRHELQLVDAEQRSTVWQLMRLLKRGYNIVLYLDGFTGLSVADTAKLERLPFLGQHLFLRKGAAYLAQKLGVPLHPIYCTRSAEGAIQFTANPSFIPAMADSGIASEWALSKILDDFAGMLLHAPAQWENWFFLHHQFATQELRGPYILDDGNQAFAGNAPEISEYGIVRNGRRFFLLKKRGYEMYSLPESAMQAILNVWKRQVGS</sequence>
<dbReference type="EMBL" id="BMER01000004">
    <property type="protein sequence ID" value="GGG96550.1"/>
    <property type="molecule type" value="Genomic_DNA"/>
</dbReference>
<comment type="caution">
    <text evidence="1">The sequence shown here is derived from an EMBL/GenBank/DDBJ whole genome shotgun (WGS) entry which is preliminary data.</text>
</comment>
<protein>
    <recommendedName>
        <fullName evidence="3">Lauroyl/myristoyl acyltransferase</fullName>
    </recommendedName>
</protein>
<accession>A0A917HXV8</accession>
<reference evidence="1" key="1">
    <citation type="journal article" date="2014" name="Int. J. Syst. Evol. Microbiol.">
        <title>Complete genome sequence of Corynebacterium casei LMG S-19264T (=DSM 44701T), isolated from a smear-ripened cheese.</title>
        <authorList>
            <consortium name="US DOE Joint Genome Institute (JGI-PGF)"/>
            <person name="Walter F."/>
            <person name="Albersmeier A."/>
            <person name="Kalinowski J."/>
            <person name="Ruckert C."/>
        </authorList>
    </citation>
    <scope>NUCLEOTIDE SEQUENCE</scope>
    <source>
        <strain evidence="1">CGMCC 1.12195</strain>
    </source>
</reference>
<dbReference type="AlphaFoldDB" id="A0A917HXV8"/>
<evidence type="ECO:0000313" key="2">
    <source>
        <dbReference type="Proteomes" id="UP000660862"/>
    </source>
</evidence>
<organism evidence="1 2">
    <name type="scientific">Parapedobacter pyrenivorans</name>
    <dbReference type="NCBI Taxonomy" id="1305674"/>
    <lineage>
        <taxon>Bacteria</taxon>
        <taxon>Pseudomonadati</taxon>
        <taxon>Bacteroidota</taxon>
        <taxon>Sphingobacteriia</taxon>
        <taxon>Sphingobacteriales</taxon>
        <taxon>Sphingobacteriaceae</taxon>
        <taxon>Parapedobacter</taxon>
    </lineage>
</organism>